<dbReference type="OrthoDB" id="5513004at2759"/>
<feature type="signal peptide" evidence="1">
    <location>
        <begin position="1"/>
        <end position="19"/>
    </location>
</feature>
<reference evidence="2" key="1">
    <citation type="submission" date="2022-07" db="EMBL/GenBank/DDBJ databases">
        <title>Phylogenomic reconstructions and comparative analyses of Kickxellomycotina fungi.</title>
        <authorList>
            <person name="Reynolds N.K."/>
            <person name="Stajich J.E."/>
            <person name="Barry K."/>
            <person name="Grigoriev I.V."/>
            <person name="Crous P."/>
            <person name="Smith M.E."/>
        </authorList>
    </citation>
    <scope>NUCLEOTIDE SEQUENCE</scope>
    <source>
        <strain evidence="2">CBS 109367</strain>
    </source>
</reference>
<gene>
    <name evidence="2" type="ORF">IWW39_002912</name>
</gene>
<organism evidence="2 3">
    <name type="scientific">Coemansia spiralis</name>
    <dbReference type="NCBI Taxonomy" id="417178"/>
    <lineage>
        <taxon>Eukaryota</taxon>
        <taxon>Fungi</taxon>
        <taxon>Fungi incertae sedis</taxon>
        <taxon>Zoopagomycota</taxon>
        <taxon>Kickxellomycotina</taxon>
        <taxon>Kickxellomycetes</taxon>
        <taxon>Kickxellales</taxon>
        <taxon>Kickxellaceae</taxon>
        <taxon>Coemansia</taxon>
    </lineage>
</organism>
<sequence length="99" mass="10997">MRFFIVLAVLSCMLALCHAARKVTLSNIHGQLETYNSDDYHCHRVGRKFQSPHNSAAATGGPTAYYSDSECKVKTITDSKGKGDFIYVPNPIKAYRAIK</sequence>
<dbReference type="EMBL" id="JANBTX010000072">
    <property type="protein sequence ID" value="KAJ2687440.1"/>
    <property type="molecule type" value="Genomic_DNA"/>
</dbReference>
<name>A0A9W8L541_9FUNG</name>
<proteinExistence type="predicted"/>
<protein>
    <submittedName>
        <fullName evidence="2">Uncharacterized protein</fullName>
    </submittedName>
</protein>
<dbReference type="AlphaFoldDB" id="A0A9W8L541"/>
<keyword evidence="1" id="KW-0732">Signal</keyword>
<comment type="caution">
    <text evidence="2">The sequence shown here is derived from an EMBL/GenBank/DDBJ whole genome shotgun (WGS) entry which is preliminary data.</text>
</comment>
<feature type="chain" id="PRO_5040825460" evidence="1">
    <location>
        <begin position="20"/>
        <end position="99"/>
    </location>
</feature>
<evidence type="ECO:0000313" key="3">
    <source>
        <dbReference type="Proteomes" id="UP001151516"/>
    </source>
</evidence>
<evidence type="ECO:0000256" key="1">
    <source>
        <dbReference type="SAM" id="SignalP"/>
    </source>
</evidence>
<evidence type="ECO:0000313" key="2">
    <source>
        <dbReference type="EMBL" id="KAJ2687440.1"/>
    </source>
</evidence>
<dbReference type="Proteomes" id="UP001151516">
    <property type="component" value="Unassembled WGS sequence"/>
</dbReference>
<keyword evidence="3" id="KW-1185">Reference proteome</keyword>
<accession>A0A9W8L541</accession>